<gene>
    <name evidence="1" type="ORF">MSIBF_A4280003</name>
</gene>
<dbReference type="EMBL" id="CCXY01000366">
    <property type="protein sequence ID" value="CEG13606.1"/>
    <property type="molecule type" value="Genomic_DNA"/>
</dbReference>
<name>A0A098EDM4_9ZZZZ</name>
<protein>
    <submittedName>
        <fullName evidence="1">Uncharacterized protein</fullName>
    </submittedName>
</protein>
<organism evidence="1">
    <name type="scientific">groundwater metagenome</name>
    <dbReference type="NCBI Taxonomy" id="717931"/>
    <lineage>
        <taxon>unclassified sequences</taxon>
        <taxon>metagenomes</taxon>
        <taxon>ecological metagenomes</taxon>
    </lineage>
</organism>
<accession>A0A098EDM4</accession>
<reference evidence="1" key="1">
    <citation type="submission" date="2014-09" db="EMBL/GenBank/DDBJ databases">
        <authorList>
            <person name="Probst J Alexander"/>
        </authorList>
    </citation>
    <scope>NUCLEOTIDE SEQUENCE</scope>
</reference>
<proteinExistence type="predicted"/>
<dbReference type="AlphaFoldDB" id="A0A098EDM4"/>
<evidence type="ECO:0000313" key="1">
    <source>
        <dbReference type="EMBL" id="CEG13606.1"/>
    </source>
</evidence>
<sequence>MRANVLNMETLNINSEIKNIWKNLRKKWHYPQIPEPIIICDEGISEGAIDRVFIENYKIGFNIADLPTDAESRQIFIENFFEHEICHYVFCPGRIETVGELILSARKALQKYHNSDEVALKEINLAVNFFTDLVAENFRYEKAKNANEKNINISYHELKLQKIQNECVNKGITMPKIYLILIRTLGNLWNYRFKFPFPEEINEAGDLLGEMRNFSSRKLWSSYCYHTTLDIAKFLDEEANKKQNEKKDENKKGIIPLFLKKLSSKISKKGGDGKKESKIKKAAVEGERKTLKGLRKKVKPKMKFMTIFFIAH</sequence>